<proteinExistence type="predicted"/>
<evidence type="ECO:0000256" key="1">
    <source>
        <dbReference type="SAM" id="MobiDB-lite"/>
    </source>
</evidence>
<sequence length="202" mass="23544">MKNLYILLLCFFVISCSENSNEITEVEVEEGQDFPVSEDNNENTEVEEGSEFSVEGDRIIFGNYSDGYCSLDCRELFLIKDGQLFRDMDIDGWIGSERQVLKHTSFDTVPMSQEQFEKVKGMADFPESIFVDENVSDDVIHQLTMDFDYYIYIEKDGKSQQIIFDHINNKAKPEIKKYFKTFIESQKALDVWVIDTTKWDLP</sequence>
<organism evidence="2 3">
    <name type="scientific">Christiangramia flava JLT2011</name>
    <dbReference type="NCBI Taxonomy" id="1229726"/>
    <lineage>
        <taxon>Bacteria</taxon>
        <taxon>Pseudomonadati</taxon>
        <taxon>Bacteroidota</taxon>
        <taxon>Flavobacteriia</taxon>
        <taxon>Flavobacteriales</taxon>
        <taxon>Flavobacteriaceae</taxon>
        <taxon>Christiangramia</taxon>
    </lineage>
</organism>
<dbReference type="EMBL" id="CP016359">
    <property type="protein sequence ID" value="APU68592.1"/>
    <property type="molecule type" value="Genomic_DNA"/>
</dbReference>
<gene>
    <name evidence="2" type="ORF">GRFL_1868</name>
</gene>
<dbReference type="Proteomes" id="UP000186230">
    <property type="component" value="Chromosome"/>
</dbReference>
<protein>
    <submittedName>
        <fullName evidence="2">Uncharacterized protein</fullName>
    </submittedName>
</protein>
<name>A0A1L7I660_9FLAO</name>
<dbReference type="AlphaFoldDB" id="A0A1L7I660"/>
<evidence type="ECO:0000313" key="3">
    <source>
        <dbReference type="Proteomes" id="UP000186230"/>
    </source>
</evidence>
<dbReference type="RefSeq" id="WP_083644339.1">
    <property type="nucleotide sequence ID" value="NZ_AMRU01000001.1"/>
</dbReference>
<keyword evidence="3" id="KW-1185">Reference proteome</keyword>
<dbReference type="STRING" id="1229726.GRFL_1868"/>
<accession>A0A1L7I660</accession>
<reference evidence="2 3" key="1">
    <citation type="submission" date="2016-07" db="EMBL/GenBank/DDBJ databases">
        <title>Multi-omics approach to identify versatile polysaccharide utilization systems of a marine flavobacterium Gramella flava.</title>
        <authorList>
            <person name="Tang K."/>
        </authorList>
    </citation>
    <scope>NUCLEOTIDE SEQUENCE [LARGE SCALE GENOMIC DNA]</scope>
    <source>
        <strain evidence="2 3">JLT2011</strain>
    </source>
</reference>
<dbReference type="OrthoDB" id="5522116at2"/>
<evidence type="ECO:0000313" key="2">
    <source>
        <dbReference type="EMBL" id="APU68592.1"/>
    </source>
</evidence>
<dbReference type="KEGG" id="gfl:GRFL_1868"/>
<feature type="compositionally biased region" description="Acidic residues" evidence="1">
    <location>
        <begin position="39"/>
        <end position="49"/>
    </location>
</feature>
<feature type="region of interest" description="Disordered" evidence="1">
    <location>
        <begin position="29"/>
        <end position="49"/>
    </location>
</feature>
<dbReference type="PROSITE" id="PS51257">
    <property type="entry name" value="PROKAR_LIPOPROTEIN"/>
    <property type="match status" value="1"/>
</dbReference>